<name>A0A5N6LW42_9ASTR</name>
<dbReference type="AlphaFoldDB" id="A0A5N6LW42"/>
<protein>
    <submittedName>
        <fullName evidence="1">Uncharacterized protein</fullName>
    </submittedName>
</protein>
<accession>A0A5N6LW42</accession>
<keyword evidence="2" id="KW-1185">Reference proteome</keyword>
<evidence type="ECO:0000313" key="2">
    <source>
        <dbReference type="Proteomes" id="UP000326396"/>
    </source>
</evidence>
<organism evidence="1 2">
    <name type="scientific">Mikania micrantha</name>
    <name type="common">bitter vine</name>
    <dbReference type="NCBI Taxonomy" id="192012"/>
    <lineage>
        <taxon>Eukaryota</taxon>
        <taxon>Viridiplantae</taxon>
        <taxon>Streptophyta</taxon>
        <taxon>Embryophyta</taxon>
        <taxon>Tracheophyta</taxon>
        <taxon>Spermatophyta</taxon>
        <taxon>Magnoliopsida</taxon>
        <taxon>eudicotyledons</taxon>
        <taxon>Gunneridae</taxon>
        <taxon>Pentapetalae</taxon>
        <taxon>asterids</taxon>
        <taxon>campanulids</taxon>
        <taxon>Asterales</taxon>
        <taxon>Asteraceae</taxon>
        <taxon>Asteroideae</taxon>
        <taxon>Heliantheae alliance</taxon>
        <taxon>Eupatorieae</taxon>
        <taxon>Mikania</taxon>
    </lineage>
</organism>
<sequence length="101" mass="11878">MWVAGEKGPMIFEQTVKSSKERSPTVESCVKRTGVDWEQRHHVFIQALSNVEPFRAELNHSNALFYPTKHTCLLPIKRVHHLSGIEQNIQLEFVHFFDLYW</sequence>
<dbReference type="EMBL" id="SZYD01000018">
    <property type="protein sequence ID" value="KAD2805808.1"/>
    <property type="molecule type" value="Genomic_DNA"/>
</dbReference>
<evidence type="ECO:0000313" key="1">
    <source>
        <dbReference type="EMBL" id="KAD2805808.1"/>
    </source>
</evidence>
<dbReference type="Proteomes" id="UP000326396">
    <property type="component" value="Linkage Group LG8"/>
</dbReference>
<proteinExistence type="predicted"/>
<reference evidence="1 2" key="1">
    <citation type="submission" date="2019-05" db="EMBL/GenBank/DDBJ databases">
        <title>Mikania micrantha, genome provides insights into the molecular mechanism of rapid growth.</title>
        <authorList>
            <person name="Liu B."/>
        </authorList>
    </citation>
    <scope>NUCLEOTIDE SEQUENCE [LARGE SCALE GENOMIC DNA]</scope>
    <source>
        <strain evidence="1">NLD-2019</strain>
        <tissue evidence="1">Leaf</tissue>
    </source>
</reference>
<gene>
    <name evidence="1" type="ORF">E3N88_39185</name>
</gene>
<comment type="caution">
    <text evidence="1">The sequence shown here is derived from an EMBL/GenBank/DDBJ whole genome shotgun (WGS) entry which is preliminary data.</text>
</comment>